<evidence type="ECO:0000313" key="1">
    <source>
        <dbReference type="EMBL" id="EXM37733.1"/>
    </source>
</evidence>
<accession>A0A011VSX8</accession>
<comment type="caution">
    <text evidence="1">The sequence shown here is derived from an EMBL/GenBank/DDBJ whole genome shotgun (WGS) entry which is preliminary data.</text>
</comment>
<proteinExistence type="predicted"/>
<evidence type="ECO:0000313" key="2">
    <source>
        <dbReference type="Proteomes" id="UP000021369"/>
    </source>
</evidence>
<dbReference type="EMBL" id="JEOB01000004">
    <property type="protein sequence ID" value="EXM37733.1"/>
    <property type="molecule type" value="Genomic_DNA"/>
</dbReference>
<dbReference type="NCBIfam" id="TIGR02867">
    <property type="entry name" value="spore_II_P"/>
    <property type="match status" value="1"/>
</dbReference>
<dbReference type="OrthoDB" id="1633470at2"/>
<dbReference type="PATRIC" id="fig|1341156.4.peg.2677"/>
<sequence length="376" mass="41947">MGLKTVCLRALLCIFAVFVVPMCIFRAAKHSESISAVCEGVSKLLVIERGRNDKIQSNTLPAGAEISSRSYWDIALAQTEREPARVSAEIPSPLPAEDVSGMIPYPEDLTDHDGMIQKYTYLRSDEPQFFDIPSGGQVRNCTLYDNAELLQLSGEGLPFDTHYSDDEPLVLIYHTHATESFELTDKDWYDSDFYGKTTERDKNIISVGDRICEQLDAAGIPYIHDTLVHDYPSYDDAYYSSRDAVQKILAEYPSIKVCLDVHRDGIERSDGTRIAPIAEIDGREAAQIMIISCADDGSGNIPNFRENFRFACTFQSEIENRFQGLTRPVLFDTRYYNQDLSSGSLLIEVGSHGNTLAQVQYSGELLGKVLAGMFKG</sequence>
<dbReference type="AlphaFoldDB" id="A0A011VSX8"/>
<dbReference type="Pfam" id="PF07454">
    <property type="entry name" value="SpoIIP"/>
    <property type="match status" value="1"/>
</dbReference>
<organism evidence="1 2">
    <name type="scientific">Ruminococcus albus SY3</name>
    <dbReference type="NCBI Taxonomy" id="1341156"/>
    <lineage>
        <taxon>Bacteria</taxon>
        <taxon>Bacillati</taxon>
        <taxon>Bacillota</taxon>
        <taxon>Clostridia</taxon>
        <taxon>Eubacteriales</taxon>
        <taxon>Oscillospiraceae</taxon>
        <taxon>Ruminococcus</taxon>
    </lineage>
</organism>
<dbReference type="RefSeq" id="WP_037289583.1">
    <property type="nucleotide sequence ID" value="NZ_JEOB01000004.1"/>
</dbReference>
<gene>
    <name evidence="1" type="ORF">RASY3_15420</name>
</gene>
<keyword evidence="2" id="KW-1185">Reference proteome</keyword>
<name>A0A011VSX8_RUMAL</name>
<dbReference type="Proteomes" id="UP000021369">
    <property type="component" value="Unassembled WGS sequence"/>
</dbReference>
<protein>
    <submittedName>
        <fullName evidence="1">Stage II sporulation protein P</fullName>
    </submittedName>
</protein>
<reference evidence="1 2" key="1">
    <citation type="submission" date="2013-06" db="EMBL/GenBank/DDBJ databases">
        <title>Rumen cellulosomics: divergent fiber-degrading strategies revealed by comparative genome-wide analysis of six Ruminococcal strains.</title>
        <authorList>
            <person name="Dassa B."/>
            <person name="Borovok I."/>
            <person name="Lamed R."/>
            <person name="Flint H."/>
            <person name="Yeoman C.J."/>
            <person name="White B."/>
            <person name="Bayer E.A."/>
        </authorList>
    </citation>
    <scope>NUCLEOTIDE SEQUENCE [LARGE SCALE GENOMIC DNA]</scope>
    <source>
        <strain evidence="1 2">SY3</strain>
    </source>
</reference>
<dbReference type="InterPro" id="IPR010897">
    <property type="entry name" value="Spore_II_P"/>
</dbReference>